<feature type="binding site" evidence="14">
    <location>
        <position position="234"/>
    </location>
    <ligand>
        <name>Ca(2+)</name>
        <dbReference type="ChEBI" id="CHEBI:29108"/>
        <label>2</label>
    </ligand>
</feature>
<keyword evidence="2" id="KW-0645">Protease</keyword>
<feature type="binding site" evidence="14">
    <location>
        <position position="243"/>
    </location>
    <ligand>
        <name>Ca(2+)</name>
        <dbReference type="ChEBI" id="CHEBI:29108"/>
        <label>1</label>
    </ligand>
</feature>
<evidence type="ECO:0000256" key="12">
    <source>
        <dbReference type="PIRSR" id="PIRSR001191-1"/>
    </source>
</evidence>
<feature type="domain" description="Peptidase metallopeptidase" evidence="17">
    <location>
        <begin position="150"/>
        <end position="309"/>
    </location>
</feature>
<evidence type="ECO:0000256" key="5">
    <source>
        <dbReference type="ARBA" id="ARBA00022737"/>
    </source>
</evidence>
<dbReference type="Gene3D" id="2.110.10.10">
    <property type="entry name" value="Hemopexin-like domain"/>
    <property type="match status" value="1"/>
</dbReference>
<dbReference type="InterPro" id="IPR036365">
    <property type="entry name" value="PGBD-like_sf"/>
</dbReference>
<feature type="binding site" evidence="14">
    <location>
        <position position="238"/>
    </location>
    <ligand>
        <name>Zn(2+)</name>
        <dbReference type="ChEBI" id="CHEBI:29105"/>
        <label>1</label>
    </ligand>
</feature>
<evidence type="ECO:0000256" key="10">
    <source>
        <dbReference type="ARBA" id="ARBA00023145"/>
    </source>
</evidence>
<proteinExistence type="inferred from homology"/>
<sequence>MPCGLIVLDCQLFVVVVFLVGLVSSRSVYFDSDQREFTTSREKLMKKDRRHSIFDDKNRAVLGELHTYLSNYGYLPRSDLETRAMRTDEEFRSAIKRLQTFATIPVTGKLDKATLDLIRRPRCGLADQDSNRLPRPHTYGNRRHRRYVLQGQKWAKTYLTYKIMNYTTDMSRELVERAIYDALLIWSYPSQLRFRQANDEEHPDIEFLFAQGYHEDGYQFDGKAHAFYPEEHLGGDVHYDEDEDWSAYRELEYGLMDLFSVTVHELGHSLGLMHSNIPDAIMFPYYRGYSNNIKLHNDDIAAIRRLYGDPPSGIVTPEPDQISKESHDYTVTAETSTISEIEMTVTTLPPTTTTTATIPTTTTLKTTISMSPVTTLTSLHVSFIPTTTTTTTTIVQYPTTPVTPSEAEASKQQSQINSIDRSKLDLCDGYYDALTMYKGVLFIFKGQYFWQYDRRGLDPLSPMINNAFWLGLPENLSKIDAAYERADGRLMLFSGRQYWIFEDNKISIESNGFSYPRNLTSLGLPTHVDHIDAAFLWSFNRQAYLVSANLYWALDERWNRVNTYDYPRDMTMWQGIDVPLDDAFVDISGSTYFFKGLEFWRLNDTSMESAIDYPRSINTEWLYCDKPRSSSNRSIQTTWTCFFSLLFALSISYIL</sequence>
<feature type="binding site" evidence="14">
    <location>
        <position position="204"/>
    </location>
    <ligand>
        <name>Ca(2+)</name>
        <dbReference type="ChEBI" id="CHEBI:29108"/>
        <label>2</label>
    </ligand>
</feature>
<gene>
    <name evidence="18" type="ORF">EDS130_LOCUS20390</name>
</gene>
<evidence type="ECO:0000256" key="13">
    <source>
        <dbReference type="PIRSR" id="PIRSR001191-2"/>
    </source>
</evidence>
<feature type="binding site" evidence="14">
    <location>
        <position position="222"/>
    </location>
    <ligand>
        <name>Ca(2+)</name>
        <dbReference type="ChEBI" id="CHEBI:29108"/>
        <label>3</label>
    </ligand>
</feature>
<dbReference type="InterPro" id="IPR024079">
    <property type="entry name" value="MetalloPept_cat_dom_sf"/>
</dbReference>
<comment type="caution">
    <text evidence="18">The sequence shown here is derived from an EMBL/GenBank/DDBJ whole genome shotgun (WGS) entry which is preliminary data.</text>
</comment>
<dbReference type="SUPFAM" id="SSF47090">
    <property type="entry name" value="PGBD-like"/>
    <property type="match status" value="1"/>
</dbReference>
<dbReference type="EMBL" id="CAJNOJ010000100">
    <property type="protein sequence ID" value="CAF1108749.1"/>
    <property type="molecule type" value="Genomic_DNA"/>
</dbReference>
<feature type="binding site" evidence="14">
    <location>
        <position position="216"/>
    </location>
    <ligand>
        <name>Zn(2+)</name>
        <dbReference type="ChEBI" id="CHEBI:29105"/>
        <label>1</label>
    </ligand>
</feature>
<dbReference type="PROSITE" id="PS51642">
    <property type="entry name" value="HEMOPEXIN_2"/>
    <property type="match status" value="3"/>
</dbReference>
<dbReference type="InterPro" id="IPR021190">
    <property type="entry name" value="Pept_M10A"/>
</dbReference>
<reference evidence="18" key="1">
    <citation type="submission" date="2021-02" db="EMBL/GenBank/DDBJ databases">
        <authorList>
            <person name="Nowell W R."/>
        </authorList>
    </citation>
    <scope>NUCLEOTIDE SEQUENCE</scope>
</reference>
<feature type="binding site" evidence="14">
    <location>
        <position position="236"/>
    </location>
    <ligand>
        <name>Ca(2+)</name>
        <dbReference type="ChEBI" id="CHEBI:29108"/>
        <label>2</label>
    </ligand>
</feature>
<evidence type="ECO:0000256" key="11">
    <source>
        <dbReference type="ARBA" id="ARBA00023157"/>
    </source>
</evidence>
<feature type="repeat" description="Hemopexin" evidence="16">
    <location>
        <begin position="424"/>
        <end position="472"/>
    </location>
</feature>
<dbReference type="SMART" id="SM00235">
    <property type="entry name" value="ZnMc"/>
    <property type="match status" value="1"/>
</dbReference>
<feature type="modified residue" description="Phosphotyrosine; by PKDCC" evidence="15">
    <location>
        <position position="515"/>
    </location>
</feature>
<organism evidence="18 19">
    <name type="scientific">Adineta ricciae</name>
    <name type="common">Rotifer</name>
    <dbReference type="NCBI Taxonomy" id="249248"/>
    <lineage>
        <taxon>Eukaryota</taxon>
        <taxon>Metazoa</taxon>
        <taxon>Spiralia</taxon>
        <taxon>Gnathifera</taxon>
        <taxon>Rotifera</taxon>
        <taxon>Eurotatoria</taxon>
        <taxon>Bdelloidea</taxon>
        <taxon>Adinetida</taxon>
        <taxon>Adinetidae</taxon>
        <taxon>Adineta</taxon>
    </lineage>
</organism>
<dbReference type="InterPro" id="IPR018487">
    <property type="entry name" value="Hemopexin-like_repeat"/>
</dbReference>
<evidence type="ECO:0000256" key="16">
    <source>
        <dbReference type="PROSITE-ProRule" id="PRU01011"/>
    </source>
</evidence>
<feature type="repeat" description="Hemopexin" evidence="16">
    <location>
        <begin position="577"/>
        <end position="624"/>
    </location>
</feature>
<evidence type="ECO:0000256" key="2">
    <source>
        <dbReference type="ARBA" id="ARBA00022670"/>
    </source>
</evidence>
<feature type="binding site" evidence="14">
    <location>
        <position position="432"/>
    </location>
    <ligand>
        <name>Ca(2+)</name>
        <dbReference type="ChEBI" id="CHEBI:29108"/>
        <label>4</label>
    </ligand>
</feature>
<evidence type="ECO:0000256" key="3">
    <source>
        <dbReference type="ARBA" id="ARBA00022723"/>
    </source>
</evidence>
<protein>
    <recommendedName>
        <fullName evidence="17">Peptidase metallopeptidase domain-containing protein</fullName>
    </recommendedName>
</protein>
<feature type="binding site" evidence="13">
    <location>
        <position position="274"/>
    </location>
    <ligand>
        <name>Zn(2+)</name>
        <dbReference type="ChEBI" id="CHEBI:29105"/>
        <label>2</label>
        <note>catalytic</note>
    </ligand>
</feature>
<feature type="binding site" evidence="14">
    <location>
        <position position="214"/>
    </location>
    <ligand>
        <name>Zn(2+)</name>
        <dbReference type="ChEBI" id="CHEBI:29105"/>
        <label>1</label>
    </ligand>
</feature>
<dbReference type="SUPFAM" id="SSF50923">
    <property type="entry name" value="Hemopexin-like domain"/>
    <property type="match status" value="1"/>
</dbReference>
<evidence type="ECO:0000256" key="9">
    <source>
        <dbReference type="ARBA" id="ARBA00023049"/>
    </source>
</evidence>
<comment type="cofactor">
    <cofactor evidence="14">
        <name>Zn(2+)</name>
        <dbReference type="ChEBI" id="CHEBI:29105"/>
    </cofactor>
    <text evidence="14">Binds 2 Zn(2+) ions per subunit.</text>
</comment>
<accession>A0A814PPD6</accession>
<feature type="binding site" evidence="14">
    <location>
        <position position="240"/>
    </location>
    <ligand>
        <name>Ca(2+)</name>
        <dbReference type="ChEBI" id="CHEBI:29108"/>
        <label>3</label>
    </ligand>
</feature>
<dbReference type="GO" id="GO:0031012">
    <property type="term" value="C:extracellular matrix"/>
    <property type="evidence" value="ECO:0007669"/>
    <property type="project" value="InterPro"/>
</dbReference>
<dbReference type="InterPro" id="IPR000585">
    <property type="entry name" value="Hemopexin-like_dom"/>
</dbReference>
<keyword evidence="5" id="KW-0677">Repeat</keyword>
<feature type="binding site" evidence="14">
    <location>
        <position position="534"/>
    </location>
    <ligand>
        <name>Ca(2+)</name>
        <dbReference type="ChEBI" id="CHEBI:29108"/>
        <label>5</label>
    </ligand>
</feature>
<feature type="binding site" evidence="13">
    <location>
        <position position="264"/>
    </location>
    <ligand>
        <name>Zn(2+)</name>
        <dbReference type="ChEBI" id="CHEBI:29105"/>
        <label>2</label>
        <note>catalytic</note>
    </ligand>
</feature>
<dbReference type="InterPro" id="IPR033739">
    <property type="entry name" value="M10A_MMP"/>
</dbReference>
<dbReference type="InterPro" id="IPR002477">
    <property type="entry name" value="Peptidoglycan-bd-like"/>
</dbReference>
<keyword evidence="10" id="KW-0865">Zymogen</keyword>
<evidence type="ECO:0000259" key="17">
    <source>
        <dbReference type="SMART" id="SM00235"/>
    </source>
</evidence>
<dbReference type="GO" id="GO:0030198">
    <property type="term" value="P:extracellular matrix organization"/>
    <property type="evidence" value="ECO:0007669"/>
    <property type="project" value="TreeGrafter"/>
</dbReference>
<dbReference type="Pfam" id="PF00413">
    <property type="entry name" value="Peptidase_M10"/>
    <property type="match status" value="1"/>
</dbReference>
<dbReference type="OrthoDB" id="406838at2759"/>
<evidence type="ECO:0000256" key="14">
    <source>
        <dbReference type="PIRSR" id="PIRSR621190-2"/>
    </source>
</evidence>
<evidence type="ECO:0000256" key="7">
    <source>
        <dbReference type="ARBA" id="ARBA00022833"/>
    </source>
</evidence>
<dbReference type="AlphaFoldDB" id="A0A814PPD6"/>
<dbReference type="GO" id="GO:0004222">
    <property type="term" value="F:metalloendopeptidase activity"/>
    <property type="evidence" value="ECO:0007669"/>
    <property type="project" value="InterPro"/>
</dbReference>
<evidence type="ECO:0000313" key="19">
    <source>
        <dbReference type="Proteomes" id="UP000663852"/>
    </source>
</evidence>
<keyword evidence="3 13" id="KW-0479">Metal-binding</keyword>
<evidence type="ECO:0000313" key="18">
    <source>
        <dbReference type="EMBL" id="CAF1108749.1"/>
    </source>
</evidence>
<evidence type="ECO:0000256" key="15">
    <source>
        <dbReference type="PIRSR" id="PIRSR621190-4"/>
    </source>
</evidence>
<dbReference type="PANTHER" id="PTHR10201:SF291">
    <property type="entry name" value="MATRIX METALLOPROTEINASE 1, ISOFORM C-RELATED"/>
    <property type="match status" value="1"/>
</dbReference>
<dbReference type="Gene3D" id="3.40.390.10">
    <property type="entry name" value="Collagenase (Catalytic Domain)"/>
    <property type="match status" value="1"/>
</dbReference>
<dbReference type="SUPFAM" id="SSF55486">
    <property type="entry name" value="Metalloproteases ('zincins'), catalytic domain"/>
    <property type="match status" value="1"/>
</dbReference>
<dbReference type="GO" id="GO:0005615">
    <property type="term" value="C:extracellular space"/>
    <property type="evidence" value="ECO:0007669"/>
    <property type="project" value="TreeGrafter"/>
</dbReference>
<comment type="cofactor">
    <cofactor evidence="14">
        <name>Ca(2+)</name>
        <dbReference type="ChEBI" id="CHEBI:29108"/>
    </cofactor>
    <text evidence="14">Can bind about 5 Ca(2+) ions per subunit.</text>
</comment>
<evidence type="ECO:0000256" key="1">
    <source>
        <dbReference type="ARBA" id="ARBA00010370"/>
    </source>
</evidence>
<keyword evidence="6" id="KW-0378">Hydrolase</keyword>
<dbReference type="InterPro" id="IPR001818">
    <property type="entry name" value="Pept_M10_metallopeptidase"/>
</dbReference>
<keyword evidence="11" id="KW-1015">Disulfide bond</keyword>
<feature type="binding site" evidence="14">
    <location>
        <position position="243"/>
    </location>
    <ligand>
        <name>Ca(2+)</name>
        <dbReference type="ChEBI" id="CHEBI:29108"/>
        <label>3</label>
    </ligand>
</feature>
<dbReference type="Pfam" id="PF00045">
    <property type="entry name" value="Hemopexin"/>
    <property type="match status" value="2"/>
</dbReference>
<feature type="binding site" description="in inhibited form" evidence="14">
    <location>
        <position position="123"/>
    </location>
    <ligand>
        <name>Zn(2+)</name>
        <dbReference type="ChEBI" id="CHEBI:29105"/>
        <label>2</label>
        <note>catalytic</note>
    </ligand>
</feature>
<feature type="binding site" evidence="14">
    <location>
        <position position="282"/>
    </location>
    <ligand>
        <name>Zn(2+)</name>
        <dbReference type="ChEBI" id="CHEBI:29105"/>
        <label>2</label>
        <note>catalytic</note>
    </ligand>
</feature>
<dbReference type="InterPro" id="IPR006026">
    <property type="entry name" value="Peptidase_Metallo"/>
</dbReference>
<dbReference type="GO" id="GO:0030574">
    <property type="term" value="P:collagen catabolic process"/>
    <property type="evidence" value="ECO:0007669"/>
    <property type="project" value="TreeGrafter"/>
</dbReference>
<keyword evidence="4" id="KW-0732">Signal</keyword>
<comment type="similarity">
    <text evidence="1">Belongs to the peptidase M10A family.</text>
</comment>
<dbReference type="Proteomes" id="UP000663852">
    <property type="component" value="Unassembled WGS sequence"/>
</dbReference>
<dbReference type="GO" id="GO:0006508">
    <property type="term" value="P:proteolysis"/>
    <property type="evidence" value="ECO:0007669"/>
    <property type="project" value="UniProtKB-KW"/>
</dbReference>
<feature type="binding site" evidence="13">
    <location>
        <position position="268"/>
    </location>
    <ligand>
        <name>Zn(2+)</name>
        <dbReference type="ChEBI" id="CHEBI:29105"/>
        <label>2</label>
        <note>catalytic</note>
    </ligand>
</feature>
<dbReference type="PIRSF" id="PIRSF001191">
    <property type="entry name" value="Peptidase_M10A_matrix"/>
    <property type="match status" value="1"/>
</dbReference>
<feature type="binding site" evidence="14">
    <location>
        <position position="482"/>
    </location>
    <ligand>
        <name>Ca(2+)</name>
        <dbReference type="ChEBI" id="CHEBI:29108"/>
        <label>5</label>
    </ligand>
</feature>
<evidence type="ECO:0000256" key="8">
    <source>
        <dbReference type="ARBA" id="ARBA00022837"/>
    </source>
</evidence>
<feature type="active site" evidence="12">
    <location>
        <position position="265"/>
    </location>
</feature>
<dbReference type="InterPro" id="IPR036375">
    <property type="entry name" value="Hemopexin-like_dom_sf"/>
</dbReference>
<dbReference type="FunFam" id="2.110.10.10:FF:000002">
    <property type="entry name" value="Matrix metallopeptidase 3"/>
    <property type="match status" value="1"/>
</dbReference>
<evidence type="ECO:0000256" key="4">
    <source>
        <dbReference type="ARBA" id="ARBA00022729"/>
    </source>
</evidence>
<dbReference type="CDD" id="cd04278">
    <property type="entry name" value="ZnMc_MMP"/>
    <property type="match status" value="1"/>
</dbReference>
<keyword evidence="8 14" id="KW-0106">Calcium</keyword>
<dbReference type="SMART" id="SM00120">
    <property type="entry name" value="HX"/>
    <property type="match status" value="4"/>
</dbReference>
<evidence type="ECO:0000256" key="6">
    <source>
        <dbReference type="ARBA" id="ARBA00022801"/>
    </source>
</evidence>
<feature type="binding site" evidence="14">
    <location>
        <position position="225"/>
    </location>
    <ligand>
        <name>Zn(2+)</name>
        <dbReference type="ChEBI" id="CHEBI:29105"/>
        <label>1</label>
    </ligand>
</feature>
<feature type="binding site" evidence="14">
    <location>
        <position position="480"/>
    </location>
    <ligand>
        <name>Ca(2+)</name>
        <dbReference type="ChEBI" id="CHEBI:29108"/>
        <label>4</label>
    </ligand>
</feature>
<feature type="binding site" evidence="14">
    <location>
        <position position="581"/>
    </location>
    <ligand>
        <name>Ca(2+)</name>
        <dbReference type="ChEBI" id="CHEBI:29108"/>
        <label>4</label>
    </ligand>
</feature>
<dbReference type="GO" id="GO:0008270">
    <property type="term" value="F:zinc ion binding"/>
    <property type="evidence" value="ECO:0007669"/>
    <property type="project" value="InterPro"/>
</dbReference>
<dbReference type="CDD" id="cd00094">
    <property type="entry name" value="HX"/>
    <property type="match status" value="1"/>
</dbReference>
<name>A0A814PPD6_ADIRI</name>
<feature type="binding site" evidence="14">
    <location>
        <position position="221"/>
    </location>
    <ligand>
        <name>Ca(2+)</name>
        <dbReference type="ChEBI" id="CHEBI:29108"/>
        <label>3</label>
    </ligand>
</feature>
<keyword evidence="7 13" id="KW-0862">Zinc</keyword>
<feature type="binding site" evidence="14">
    <location>
        <position position="169"/>
    </location>
    <ligand>
        <name>Ca(2+)</name>
        <dbReference type="ChEBI" id="CHEBI:29108"/>
        <label>1</label>
    </ligand>
</feature>
<dbReference type="PRINTS" id="PR00138">
    <property type="entry name" value="MATRIXIN"/>
</dbReference>
<dbReference type="PANTHER" id="PTHR10201">
    <property type="entry name" value="MATRIX METALLOPROTEINASE"/>
    <property type="match status" value="1"/>
</dbReference>
<dbReference type="Pfam" id="PF01471">
    <property type="entry name" value="PG_binding_1"/>
    <property type="match status" value="1"/>
</dbReference>
<keyword evidence="9" id="KW-0482">Metalloprotease</keyword>
<feature type="repeat" description="Hemopexin" evidence="16">
    <location>
        <begin position="476"/>
        <end position="526"/>
    </location>
</feature>